<feature type="domain" description="J" evidence="2">
    <location>
        <begin position="119"/>
        <end position="189"/>
    </location>
</feature>
<protein>
    <recommendedName>
        <fullName evidence="2">J domain-containing protein</fullName>
    </recommendedName>
</protein>
<evidence type="ECO:0000313" key="3">
    <source>
        <dbReference type="EMBL" id="KAJ4962992.1"/>
    </source>
</evidence>
<accession>A0A9Q0HAS7</accession>
<dbReference type="PANTHER" id="PTHR45098:SF1">
    <property type="entry name" value="DNAJ DOMAIN CONTAINING PROTEIN, EXPRESSED"/>
    <property type="match status" value="1"/>
</dbReference>
<sequence>MGGSREEEEEEEKKGAKKRKKKKRKGRTLTIIILFKQAATKDSPIFRTIGALNCDSLNFGWKLFAPGGPGHNLTPVPICDGDEFGSSPAAAPSSAKSFRVYTAAVENDRRVKDMEVEIDHYEILGLPSGEEGANLTEKEISKAYKIKALELHPDKRPNDPNAHSEFQKLKSSYEILKDEKARKLFDELLRIKRDQRLRQSQYDGKRRKLMSDLEERERAAFASDPAVKAREEEERIVKKLKEEIARVRAMHAKKTAPETAGMGAENVAGTENLNKEKVLKVSWECKSEDYSAERLKELFGKFGDVEDVVIRSKRLKKRSALVVMASKDAALAALGNAFGDLSNPLLVLPLHPTATTEFSTTSPAKNHVEPDGPKLNNLVGAGYQAYENSILEKLQKAAQKQK</sequence>
<dbReference type="InterPro" id="IPR000504">
    <property type="entry name" value="RRM_dom"/>
</dbReference>
<dbReference type="CDD" id="cd12429">
    <property type="entry name" value="RRM_DNAJC17"/>
    <property type="match status" value="1"/>
</dbReference>
<dbReference type="Proteomes" id="UP001141806">
    <property type="component" value="Unassembled WGS sequence"/>
</dbReference>
<dbReference type="SUPFAM" id="SSF46565">
    <property type="entry name" value="Chaperone J-domain"/>
    <property type="match status" value="1"/>
</dbReference>
<dbReference type="AlphaFoldDB" id="A0A9Q0HAS7"/>
<dbReference type="EMBL" id="JAMYWD010000008">
    <property type="protein sequence ID" value="KAJ4962992.1"/>
    <property type="molecule type" value="Genomic_DNA"/>
</dbReference>
<keyword evidence="4" id="KW-1185">Reference proteome</keyword>
<dbReference type="PROSITE" id="PS50076">
    <property type="entry name" value="DNAJ_2"/>
    <property type="match status" value="1"/>
</dbReference>
<dbReference type="Gene3D" id="3.30.70.330">
    <property type="match status" value="1"/>
</dbReference>
<evidence type="ECO:0000313" key="4">
    <source>
        <dbReference type="Proteomes" id="UP001141806"/>
    </source>
</evidence>
<dbReference type="InterPro" id="IPR034254">
    <property type="entry name" value="DNAJC17_RRM"/>
</dbReference>
<feature type="compositionally biased region" description="Acidic residues" evidence="1">
    <location>
        <begin position="1"/>
        <end position="11"/>
    </location>
</feature>
<dbReference type="CDD" id="cd06257">
    <property type="entry name" value="DnaJ"/>
    <property type="match status" value="1"/>
</dbReference>
<dbReference type="InterPro" id="IPR036869">
    <property type="entry name" value="J_dom_sf"/>
</dbReference>
<dbReference type="Pfam" id="PF00076">
    <property type="entry name" value="RRM_1"/>
    <property type="match status" value="1"/>
</dbReference>
<dbReference type="GO" id="GO:0003723">
    <property type="term" value="F:RNA binding"/>
    <property type="evidence" value="ECO:0007669"/>
    <property type="project" value="InterPro"/>
</dbReference>
<dbReference type="InterPro" id="IPR035979">
    <property type="entry name" value="RBD_domain_sf"/>
</dbReference>
<dbReference type="Gene3D" id="1.10.287.110">
    <property type="entry name" value="DnaJ domain"/>
    <property type="match status" value="1"/>
</dbReference>
<dbReference type="Pfam" id="PF00226">
    <property type="entry name" value="DnaJ"/>
    <property type="match status" value="1"/>
</dbReference>
<dbReference type="InterPro" id="IPR018253">
    <property type="entry name" value="DnaJ_domain_CS"/>
</dbReference>
<dbReference type="SUPFAM" id="SSF54928">
    <property type="entry name" value="RNA-binding domain, RBD"/>
    <property type="match status" value="1"/>
</dbReference>
<name>A0A9Q0HAS7_9MAGN</name>
<gene>
    <name evidence="3" type="ORF">NE237_022931</name>
</gene>
<dbReference type="InterPro" id="IPR001623">
    <property type="entry name" value="DnaJ_domain"/>
</dbReference>
<comment type="caution">
    <text evidence="3">The sequence shown here is derived from an EMBL/GenBank/DDBJ whole genome shotgun (WGS) entry which is preliminary data.</text>
</comment>
<dbReference type="InterPro" id="IPR012677">
    <property type="entry name" value="Nucleotide-bd_a/b_plait_sf"/>
</dbReference>
<dbReference type="PANTHER" id="PTHR45098">
    <property type="entry name" value="DNAJ DOMAIN CONTAINING PROTEIN, EXPRESSED"/>
    <property type="match status" value="1"/>
</dbReference>
<dbReference type="SMART" id="SM00271">
    <property type="entry name" value="DnaJ"/>
    <property type="match status" value="1"/>
</dbReference>
<proteinExistence type="predicted"/>
<feature type="region of interest" description="Disordered" evidence="1">
    <location>
        <begin position="1"/>
        <end position="23"/>
    </location>
</feature>
<reference evidence="3" key="1">
    <citation type="journal article" date="2023" name="Plant J.">
        <title>The genome of the king protea, Protea cynaroides.</title>
        <authorList>
            <person name="Chang J."/>
            <person name="Duong T.A."/>
            <person name="Schoeman C."/>
            <person name="Ma X."/>
            <person name="Roodt D."/>
            <person name="Barker N."/>
            <person name="Li Z."/>
            <person name="Van de Peer Y."/>
            <person name="Mizrachi E."/>
        </authorList>
    </citation>
    <scope>NUCLEOTIDE SEQUENCE</scope>
    <source>
        <tissue evidence="3">Young leaves</tissue>
    </source>
</reference>
<dbReference type="PRINTS" id="PR00625">
    <property type="entry name" value="JDOMAIN"/>
</dbReference>
<dbReference type="OrthoDB" id="10250354at2759"/>
<organism evidence="3 4">
    <name type="scientific">Protea cynaroides</name>
    <dbReference type="NCBI Taxonomy" id="273540"/>
    <lineage>
        <taxon>Eukaryota</taxon>
        <taxon>Viridiplantae</taxon>
        <taxon>Streptophyta</taxon>
        <taxon>Embryophyta</taxon>
        <taxon>Tracheophyta</taxon>
        <taxon>Spermatophyta</taxon>
        <taxon>Magnoliopsida</taxon>
        <taxon>Proteales</taxon>
        <taxon>Proteaceae</taxon>
        <taxon>Protea</taxon>
    </lineage>
</organism>
<dbReference type="PROSITE" id="PS00636">
    <property type="entry name" value="DNAJ_1"/>
    <property type="match status" value="1"/>
</dbReference>
<evidence type="ECO:0000259" key="2">
    <source>
        <dbReference type="PROSITE" id="PS50076"/>
    </source>
</evidence>
<evidence type="ECO:0000256" key="1">
    <source>
        <dbReference type="SAM" id="MobiDB-lite"/>
    </source>
</evidence>